<dbReference type="AlphaFoldDB" id="A0A5E4BVS8"/>
<dbReference type="Proteomes" id="UP000335636">
    <property type="component" value="Unassembled WGS sequence"/>
</dbReference>
<evidence type="ECO:0000256" key="1">
    <source>
        <dbReference type="SAM" id="MobiDB-lite"/>
    </source>
</evidence>
<feature type="compositionally biased region" description="Low complexity" evidence="1">
    <location>
        <begin position="1"/>
        <end position="12"/>
    </location>
</feature>
<sequence length="54" mass="5834">MAAPGAMAPRPGSRVQLPGMARPGPETARPGATRPRNLCSPGRDRRKRRTTRDP</sequence>
<feature type="region of interest" description="Disordered" evidence="1">
    <location>
        <begin position="1"/>
        <end position="54"/>
    </location>
</feature>
<evidence type="ECO:0000313" key="3">
    <source>
        <dbReference type="Proteomes" id="UP000335636"/>
    </source>
</evidence>
<keyword evidence="3" id="KW-1185">Reference proteome</keyword>
<accession>A0A5E4BVS8</accession>
<gene>
    <name evidence="2" type="ORF">MONAX_5E019121</name>
</gene>
<feature type="compositionally biased region" description="Basic residues" evidence="1">
    <location>
        <begin position="44"/>
        <end position="54"/>
    </location>
</feature>
<dbReference type="EMBL" id="CABDUW010000675">
    <property type="protein sequence ID" value="VTJ73366.1"/>
    <property type="molecule type" value="Genomic_DNA"/>
</dbReference>
<comment type="caution">
    <text evidence="2">The sequence shown here is derived from an EMBL/GenBank/DDBJ whole genome shotgun (WGS) entry which is preliminary data.</text>
</comment>
<reference evidence="2" key="1">
    <citation type="submission" date="2019-04" db="EMBL/GenBank/DDBJ databases">
        <authorList>
            <person name="Alioto T."/>
            <person name="Alioto T."/>
        </authorList>
    </citation>
    <scope>NUCLEOTIDE SEQUENCE [LARGE SCALE GENOMIC DNA]</scope>
</reference>
<organism evidence="2 3">
    <name type="scientific">Marmota monax</name>
    <name type="common">Woodchuck</name>
    <dbReference type="NCBI Taxonomy" id="9995"/>
    <lineage>
        <taxon>Eukaryota</taxon>
        <taxon>Metazoa</taxon>
        <taxon>Chordata</taxon>
        <taxon>Craniata</taxon>
        <taxon>Vertebrata</taxon>
        <taxon>Euteleostomi</taxon>
        <taxon>Mammalia</taxon>
        <taxon>Eutheria</taxon>
        <taxon>Euarchontoglires</taxon>
        <taxon>Glires</taxon>
        <taxon>Rodentia</taxon>
        <taxon>Sciuromorpha</taxon>
        <taxon>Sciuridae</taxon>
        <taxon>Xerinae</taxon>
        <taxon>Marmotini</taxon>
        <taxon>Marmota</taxon>
    </lineage>
</organism>
<protein>
    <submittedName>
        <fullName evidence="2">Uncharacterized protein</fullName>
    </submittedName>
</protein>
<name>A0A5E4BVS8_MARMO</name>
<proteinExistence type="predicted"/>
<evidence type="ECO:0000313" key="2">
    <source>
        <dbReference type="EMBL" id="VTJ73366.1"/>
    </source>
</evidence>